<dbReference type="GO" id="GO:0003677">
    <property type="term" value="F:DNA binding"/>
    <property type="evidence" value="ECO:0007669"/>
    <property type="project" value="InterPro"/>
</dbReference>
<dbReference type="EMBL" id="FMXR01000014">
    <property type="protein sequence ID" value="SDB26558.1"/>
    <property type="molecule type" value="Genomic_DNA"/>
</dbReference>
<keyword evidence="4" id="KW-1185">Reference proteome</keyword>
<organism evidence="3 4">
    <name type="scientific">Eubacterium oxidoreducens</name>
    <dbReference type="NCBI Taxonomy" id="1732"/>
    <lineage>
        <taxon>Bacteria</taxon>
        <taxon>Bacillati</taxon>
        <taxon>Bacillota</taxon>
        <taxon>Clostridia</taxon>
        <taxon>Eubacteriales</taxon>
        <taxon>Eubacteriaceae</taxon>
        <taxon>Eubacterium</taxon>
    </lineage>
</organism>
<dbReference type="InterPro" id="IPR024370">
    <property type="entry name" value="PBP_domain"/>
</dbReference>
<evidence type="ECO:0000313" key="3">
    <source>
        <dbReference type="EMBL" id="SDB26558.1"/>
    </source>
</evidence>
<dbReference type="PANTHER" id="PTHR38431:SF1">
    <property type="entry name" value="BLL2305 PROTEIN"/>
    <property type="match status" value="1"/>
</dbReference>
<dbReference type="STRING" id="1732.SAMN02910417_01958"/>
<sequence>MENQFLTPVEVAQMLQLKKNTVYDMIKRGDLKATKMGKQFRITLKDVYEYMGADMPGEQETDLVLCGQDAILDILSAMYNQGLKKDAKRLLRSPMGSYNGLFEMYQNEGYIATAHLWDGETDSYNIPYMKKMLPGEQIAVFHLVDRMQGLYVAKGNPLGICNIEDIKASNATLVNREKGSGIRVYLDEKLKQLGIMPTEINGYYTHVATSHMQAAAMVSRGNGDVSMGSQRVAIQVPEIDFIPQKRESYDIVFREADLKKESGRRILDILKSDEFKCQLNAFEGYYTDGIGERIF</sequence>
<gene>
    <name evidence="3" type="ORF">SAMN02910417_01958</name>
</gene>
<feature type="domain" description="Helix-turn-helix" evidence="2">
    <location>
        <begin position="5"/>
        <end position="51"/>
    </location>
</feature>
<feature type="domain" description="PBP" evidence="1">
    <location>
        <begin position="89"/>
        <end position="271"/>
    </location>
</feature>
<dbReference type="AlphaFoldDB" id="A0A1G6C146"/>
<proteinExistence type="predicted"/>
<dbReference type="InterPro" id="IPR010093">
    <property type="entry name" value="SinI_DNA-bd"/>
</dbReference>
<dbReference type="Proteomes" id="UP000199228">
    <property type="component" value="Unassembled WGS sequence"/>
</dbReference>
<evidence type="ECO:0000259" key="2">
    <source>
        <dbReference type="Pfam" id="PF12728"/>
    </source>
</evidence>
<dbReference type="PANTHER" id="PTHR38431">
    <property type="entry name" value="BLL2305 PROTEIN"/>
    <property type="match status" value="1"/>
</dbReference>
<dbReference type="RefSeq" id="WP_090174177.1">
    <property type="nucleotide sequence ID" value="NZ_FMXR01000014.1"/>
</dbReference>
<name>A0A1G6C146_EUBOX</name>
<dbReference type="NCBIfam" id="TIGR01764">
    <property type="entry name" value="excise"/>
    <property type="match status" value="1"/>
</dbReference>
<protein>
    <submittedName>
        <fullName evidence="3">Putative molybdopterin biosynthesis protein</fullName>
    </submittedName>
</protein>
<dbReference type="Pfam" id="PF12727">
    <property type="entry name" value="PBP_like"/>
    <property type="match status" value="1"/>
</dbReference>
<reference evidence="3 4" key="1">
    <citation type="submission" date="2016-10" db="EMBL/GenBank/DDBJ databases">
        <authorList>
            <person name="de Groot N.N."/>
        </authorList>
    </citation>
    <scope>NUCLEOTIDE SEQUENCE [LARGE SCALE GENOMIC DNA]</scope>
    <source>
        <strain evidence="3 4">DSM 3217</strain>
    </source>
</reference>
<dbReference type="OrthoDB" id="9804758at2"/>
<accession>A0A1G6C146</accession>
<dbReference type="InterPro" id="IPR041657">
    <property type="entry name" value="HTH_17"/>
</dbReference>
<evidence type="ECO:0000259" key="1">
    <source>
        <dbReference type="Pfam" id="PF12727"/>
    </source>
</evidence>
<dbReference type="SUPFAM" id="SSF53850">
    <property type="entry name" value="Periplasmic binding protein-like II"/>
    <property type="match status" value="1"/>
</dbReference>
<dbReference type="Pfam" id="PF12728">
    <property type="entry name" value="HTH_17"/>
    <property type="match status" value="1"/>
</dbReference>
<evidence type="ECO:0000313" key="4">
    <source>
        <dbReference type="Proteomes" id="UP000199228"/>
    </source>
</evidence>